<dbReference type="GO" id="GO:0019901">
    <property type="term" value="F:protein kinase binding"/>
    <property type="evidence" value="ECO:0007669"/>
    <property type="project" value="TreeGrafter"/>
</dbReference>
<feature type="domain" description="CBS" evidence="5">
    <location>
        <begin position="36"/>
        <end position="96"/>
    </location>
</feature>
<keyword evidence="2" id="KW-0677">Repeat</keyword>
<dbReference type="VEuPathDB" id="FungiDB:CAGL0K07161g"/>
<dbReference type="GO" id="GO:0005737">
    <property type="term" value="C:cytoplasm"/>
    <property type="evidence" value="ECO:0007669"/>
    <property type="project" value="TreeGrafter"/>
</dbReference>
<dbReference type="GO" id="GO:0016301">
    <property type="term" value="F:kinase activity"/>
    <property type="evidence" value="ECO:0007669"/>
    <property type="project" value="UniProtKB-KW"/>
</dbReference>
<organism evidence="6 7">
    <name type="scientific">Candida glabrata</name>
    <name type="common">Yeast</name>
    <name type="synonym">Torulopsis glabrata</name>
    <dbReference type="NCBI Taxonomy" id="5478"/>
    <lineage>
        <taxon>Eukaryota</taxon>
        <taxon>Fungi</taxon>
        <taxon>Dikarya</taxon>
        <taxon>Ascomycota</taxon>
        <taxon>Saccharomycotina</taxon>
        <taxon>Saccharomycetes</taxon>
        <taxon>Saccharomycetales</taxon>
        <taxon>Saccharomycetaceae</taxon>
        <taxon>Nakaseomyces</taxon>
    </lineage>
</organism>
<proteinExistence type="inferred from homology"/>
<dbReference type="GO" id="GO:0031588">
    <property type="term" value="C:nucleotide-activated protein kinase complex"/>
    <property type="evidence" value="ECO:0007669"/>
    <property type="project" value="TreeGrafter"/>
</dbReference>
<feature type="domain" description="CBS" evidence="5">
    <location>
        <begin position="262"/>
        <end position="320"/>
    </location>
</feature>
<feature type="domain" description="CBS" evidence="5">
    <location>
        <begin position="117"/>
        <end position="181"/>
    </location>
</feature>
<sequence length="320" mass="36446">MPGVQNTEGVIEEQRAALESCRHFLRGKSSYDILPVSYRMIVLESGLPVKRALNVLIQNKVLSAPIWDSKRSRFAGILTLMDFIGLVQYFFSNPDQFDTMDKLKLKDLKEIEYSIGMHAPLENCTIHPERSLFEACELMLQSQTRKIALLDKEDFTERELVVGMLTQYRILKFLVLNYKDVHFMHRSINSLQLGTRKNIKSCKIETPLIDTIQLMTTHEVSSVPILDENGVLLNAYEASDILGLVKGGIYNDLSLCVGEALMRRGDDYEGIYTCTGEDKLATIFDIIRKSRVHTFYLVDEKGRLIGILTLGDLLRYIIEG</sequence>
<dbReference type="CDD" id="cd04641">
    <property type="entry name" value="CBS_euAMPK_gamma-like_repeat2"/>
    <property type="match status" value="1"/>
</dbReference>
<dbReference type="SUPFAM" id="SSF54631">
    <property type="entry name" value="CBS-domain pair"/>
    <property type="match status" value="2"/>
</dbReference>
<evidence type="ECO:0000256" key="3">
    <source>
        <dbReference type="ARBA" id="ARBA00023122"/>
    </source>
</evidence>
<evidence type="ECO:0000313" key="6">
    <source>
        <dbReference type="EMBL" id="KTA95009.1"/>
    </source>
</evidence>
<dbReference type="PANTHER" id="PTHR13780:SF35">
    <property type="entry name" value="LD22662P"/>
    <property type="match status" value="1"/>
</dbReference>
<dbReference type="CDD" id="cd04618">
    <property type="entry name" value="CBS_euAMPK_gamma-like_repeat1"/>
    <property type="match status" value="1"/>
</dbReference>
<evidence type="ECO:0000256" key="1">
    <source>
        <dbReference type="ARBA" id="ARBA00006750"/>
    </source>
</evidence>
<dbReference type="AlphaFoldDB" id="A0A0W0C626"/>
<dbReference type="InterPro" id="IPR046342">
    <property type="entry name" value="CBS_dom_sf"/>
</dbReference>
<dbReference type="GO" id="GO:0019887">
    <property type="term" value="F:protein kinase regulator activity"/>
    <property type="evidence" value="ECO:0007669"/>
    <property type="project" value="TreeGrafter"/>
</dbReference>
<dbReference type="InterPro" id="IPR000644">
    <property type="entry name" value="CBS_dom"/>
</dbReference>
<dbReference type="PANTHER" id="PTHR13780">
    <property type="entry name" value="AMP-ACTIVATED PROTEIN KINASE, GAMMA REGULATORY SUBUNIT"/>
    <property type="match status" value="1"/>
</dbReference>
<keyword evidence="3 4" id="KW-0129">CBS domain</keyword>
<dbReference type="SMART" id="SM00116">
    <property type="entry name" value="CBS"/>
    <property type="match status" value="4"/>
</dbReference>
<dbReference type="InterPro" id="IPR050511">
    <property type="entry name" value="AMPK_gamma/SDS23_families"/>
</dbReference>
<dbReference type="VEuPathDB" id="FungiDB:GVI51_K07029"/>
<dbReference type="GO" id="GO:0005634">
    <property type="term" value="C:nucleus"/>
    <property type="evidence" value="ECO:0007669"/>
    <property type="project" value="TreeGrafter"/>
</dbReference>
<accession>A0A0W0C626</accession>
<evidence type="ECO:0000256" key="4">
    <source>
        <dbReference type="PROSITE-ProRule" id="PRU00703"/>
    </source>
</evidence>
<keyword evidence="6" id="KW-0808">Transferase</keyword>
<dbReference type="VEuPathDB" id="FungiDB:B1J91_K07161g"/>
<dbReference type="Gene3D" id="3.10.580.10">
    <property type="entry name" value="CBS-domain"/>
    <property type="match status" value="2"/>
</dbReference>
<dbReference type="Pfam" id="PF00571">
    <property type="entry name" value="CBS"/>
    <property type="match status" value="4"/>
</dbReference>
<comment type="similarity">
    <text evidence="1">Belongs to the 5'-AMP-activated protein kinase gamma subunit family.</text>
</comment>
<keyword evidence="6" id="KW-0418">Kinase</keyword>
<dbReference type="GO" id="GO:0016208">
    <property type="term" value="F:AMP binding"/>
    <property type="evidence" value="ECO:0007669"/>
    <property type="project" value="TreeGrafter"/>
</dbReference>
<reference evidence="6 7" key="1">
    <citation type="submission" date="2015-10" db="EMBL/GenBank/DDBJ databases">
        <title>Draft genomes sequences of Candida glabrata isolates 1A, 1B, 2A, 2B, 3A and 3B.</title>
        <authorList>
            <person name="Haavelsrud O.E."/>
            <person name="Gaustad P."/>
        </authorList>
    </citation>
    <scope>NUCLEOTIDE SEQUENCE [LARGE SCALE GENOMIC DNA]</scope>
    <source>
        <strain evidence="6">910700640</strain>
    </source>
</reference>
<protein>
    <submittedName>
        <fullName evidence="6">5'-AMP-activated protein kinase subunit gamma</fullName>
    </submittedName>
</protein>
<evidence type="ECO:0000313" key="7">
    <source>
        <dbReference type="Proteomes" id="UP000054886"/>
    </source>
</evidence>
<name>A0A0W0C626_CANGB</name>
<dbReference type="VEuPathDB" id="FungiDB:GWK60_K07029"/>
<evidence type="ECO:0000256" key="2">
    <source>
        <dbReference type="ARBA" id="ARBA00022737"/>
    </source>
</evidence>
<feature type="domain" description="CBS" evidence="5">
    <location>
        <begin position="194"/>
        <end position="253"/>
    </location>
</feature>
<dbReference type="Proteomes" id="UP000054886">
    <property type="component" value="Unassembled WGS sequence"/>
</dbReference>
<evidence type="ECO:0000259" key="5">
    <source>
        <dbReference type="PROSITE" id="PS51371"/>
    </source>
</evidence>
<gene>
    <name evidence="6" type="ORF">AO440_003558</name>
</gene>
<dbReference type="PROSITE" id="PS51371">
    <property type="entry name" value="CBS"/>
    <property type="match status" value="4"/>
</dbReference>
<comment type="caution">
    <text evidence="6">The sequence shown here is derived from an EMBL/GenBank/DDBJ whole genome shotgun (WGS) entry which is preliminary data.</text>
</comment>
<dbReference type="EMBL" id="LLZZ01000194">
    <property type="protein sequence ID" value="KTA95009.1"/>
    <property type="molecule type" value="Genomic_DNA"/>
</dbReference>